<keyword evidence="5" id="KW-1185">Reference proteome</keyword>
<feature type="compositionally biased region" description="Basic residues" evidence="2">
    <location>
        <begin position="1"/>
        <end position="14"/>
    </location>
</feature>
<dbReference type="Proteomes" id="UP000001593">
    <property type="component" value="Unassembled WGS sequence"/>
</dbReference>
<dbReference type="HOGENOM" id="CLU_688082_0_0_1"/>
<evidence type="ECO:0000256" key="1">
    <source>
        <dbReference type="ARBA" id="ARBA00008174"/>
    </source>
</evidence>
<dbReference type="Pfam" id="PF05029">
    <property type="entry name" value="TIMELESS_C"/>
    <property type="match status" value="1"/>
</dbReference>
<evidence type="ECO:0000313" key="4">
    <source>
        <dbReference type="EMBL" id="EDO28785.1"/>
    </source>
</evidence>
<dbReference type="Pfam" id="PF26019">
    <property type="entry name" value="HTH_TIMELESS"/>
    <property type="match status" value="1"/>
</dbReference>
<gene>
    <name evidence="4" type="ORF">NEMVEDRAFT_v1g222611</name>
</gene>
<feature type="non-terminal residue" evidence="4">
    <location>
        <position position="401"/>
    </location>
</feature>
<evidence type="ECO:0000259" key="3">
    <source>
        <dbReference type="Pfam" id="PF05029"/>
    </source>
</evidence>
<reference evidence="4 5" key="1">
    <citation type="journal article" date="2007" name="Science">
        <title>Sea anemone genome reveals ancestral eumetazoan gene repertoire and genomic organization.</title>
        <authorList>
            <person name="Putnam N.H."/>
            <person name="Srivastava M."/>
            <person name="Hellsten U."/>
            <person name="Dirks B."/>
            <person name="Chapman J."/>
            <person name="Salamov A."/>
            <person name="Terry A."/>
            <person name="Shapiro H."/>
            <person name="Lindquist E."/>
            <person name="Kapitonov V.V."/>
            <person name="Jurka J."/>
            <person name="Genikhovich G."/>
            <person name="Grigoriev I.V."/>
            <person name="Lucas S.M."/>
            <person name="Steele R.E."/>
            <person name="Finnerty J.R."/>
            <person name="Technau U."/>
            <person name="Martindale M.Q."/>
            <person name="Rokhsar D.S."/>
        </authorList>
    </citation>
    <scope>NUCLEOTIDE SEQUENCE [LARGE SCALE GENOMIC DNA]</scope>
    <source>
        <strain evidence="5">CH2 X CH6</strain>
    </source>
</reference>
<dbReference type="EMBL" id="DS471183">
    <property type="protein sequence ID" value="EDO28785.1"/>
    <property type="molecule type" value="Genomic_DNA"/>
</dbReference>
<comment type="similarity">
    <text evidence="1">Belongs to the timeless family.</text>
</comment>
<protein>
    <recommendedName>
        <fullName evidence="3">Timeless C-terminal domain-containing protein</fullName>
    </recommendedName>
</protein>
<dbReference type="InterPro" id="IPR044998">
    <property type="entry name" value="Timeless"/>
</dbReference>
<name>A7T5H9_NEMVE</name>
<feature type="domain" description="Timeless C-terminal" evidence="3">
    <location>
        <begin position="289"/>
        <end position="370"/>
    </location>
</feature>
<dbReference type="PhylomeDB" id="A7T5H9"/>
<accession>A7T5H9</accession>
<proteinExistence type="inferred from homology"/>
<evidence type="ECO:0000256" key="2">
    <source>
        <dbReference type="SAM" id="MobiDB-lite"/>
    </source>
</evidence>
<feature type="region of interest" description="Disordered" evidence="2">
    <location>
        <begin position="1"/>
        <end position="22"/>
    </location>
</feature>
<dbReference type="STRING" id="45351.A7T5H9"/>
<dbReference type="AlphaFoldDB" id="A7T5H9"/>
<organism evidence="4 5">
    <name type="scientific">Nematostella vectensis</name>
    <name type="common">Starlet sea anemone</name>
    <dbReference type="NCBI Taxonomy" id="45351"/>
    <lineage>
        <taxon>Eukaryota</taxon>
        <taxon>Metazoa</taxon>
        <taxon>Cnidaria</taxon>
        <taxon>Anthozoa</taxon>
        <taxon>Hexacorallia</taxon>
        <taxon>Actiniaria</taxon>
        <taxon>Edwardsiidae</taxon>
        <taxon>Nematostella</taxon>
    </lineage>
</organism>
<evidence type="ECO:0000313" key="5">
    <source>
        <dbReference type="Proteomes" id="UP000001593"/>
    </source>
</evidence>
<sequence length="401" mass="46283">QKKKKKKTKKRKSKQAPARVNLSAEQADEMWQAMASELSSWIQGHNGTIPESVVPFDAASDIPIDQQRVSALSRIQTQLQNCEYGESIALLRAARLACPSILQPYCWLLGFYRENSAKTNHYLVKMLHRVAVDLKMVPMMFQLSLFVTFNRVLHDPAASQYKEMVKFARYILGNFFEMLPKNPVLCVELSTWKTTDACYEISEGYGSLQNRRVLGEVSMIFCDQHKSLKKSGATWSYEEEEELKSLYHQYQEGEDDVIDKILDNLQDDTRTRRQQVFSANCTCVHRPAAKKGLQEQLEWIQSQLRRVAEDREDGDNWQAYPLVTITEENEEALSNSQFRAMLKKIGLVPPVTGQQTFWRIPIGMRPAQLRQAADELEGKRHTECATSGKYRILHHRRHNIR</sequence>
<dbReference type="PANTHER" id="PTHR22940">
    <property type="entry name" value="TIMEOUT/TIMELESS-2"/>
    <property type="match status" value="1"/>
</dbReference>
<dbReference type="eggNOG" id="KOG1974">
    <property type="taxonomic scope" value="Eukaryota"/>
</dbReference>
<dbReference type="InterPro" id="IPR007725">
    <property type="entry name" value="TIMELESS_C"/>
</dbReference>
<dbReference type="InParanoid" id="A7T5H9"/>
<dbReference type="PANTHER" id="PTHR22940:SF4">
    <property type="entry name" value="PROTEIN TIMELESS HOMOLOG"/>
    <property type="match status" value="1"/>
</dbReference>